<reference evidence="11" key="1">
    <citation type="submission" date="2019-11" db="EMBL/GenBank/DDBJ databases">
        <authorList>
            <person name="Feng L."/>
        </authorList>
    </citation>
    <scope>NUCLEOTIDE SEQUENCE</scope>
    <source>
        <strain evidence="11">PclaraLFYP37</strain>
    </source>
</reference>
<proteinExistence type="inferred from homology"/>
<dbReference type="GO" id="GO:0046933">
    <property type="term" value="F:proton-transporting ATP synthase activity, rotational mechanism"/>
    <property type="evidence" value="ECO:0007669"/>
    <property type="project" value="InterPro"/>
</dbReference>
<dbReference type="Pfam" id="PF02823">
    <property type="entry name" value="ATP-synt_DE_N"/>
    <property type="match status" value="1"/>
</dbReference>
<dbReference type="AlphaFoldDB" id="A0A6N3AJD0"/>
<evidence type="ECO:0000256" key="4">
    <source>
        <dbReference type="ARBA" id="ARBA00022448"/>
    </source>
</evidence>
<dbReference type="InterPro" id="IPR036771">
    <property type="entry name" value="ATPsynth_dsu/esu_N"/>
</dbReference>
<keyword evidence="7 9" id="KW-0139">CF(1)</keyword>
<dbReference type="PANTHER" id="PTHR13822">
    <property type="entry name" value="ATP SYNTHASE DELTA/EPSILON CHAIN"/>
    <property type="match status" value="1"/>
</dbReference>
<organism evidence="11">
    <name type="scientific">Paraprevotella clara</name>
    <dbReference type="NCBI Taxonomy" id="454154"/>
    <lineage>
        <taxon>Bacteria</taxon>
        <taxon>Pseudomonadati</taxon>
        <taxon>Bacteroidota</taxon>
        <taxon>Bacteroidia</taxon>
        <taxon>Bacteroidales</taxon>
        <taxon>Prevotellaceae</taxon>
        <taxon>Paraprevotella</taxon>
    </lineage>
</organism>
<evidence type="ECO:0000313" key="11">
    <source>
        <dbReference type="EMBL" id="VYT89836.1"/>
    </source>
</evidence>
<evidence type="ECO:0000256" key="9">
    <source>
        <dbReference type="RuleBase" id="RU003656"/>
    </source>
</evidence>
<protein>
    <submittedName>
        <fullName evidence="11">ATP synthase epsilon chain</fullName>
    </submittedName>
</protein>
<evidence type="ECO:0000256" key="2">
    <source>
        <dbReference type="ARBA" id="ARBA00004184"/>
    </source>
</evidence>
<keyword evidence="8 9" id="KW-0066">ATP synthesis</keyword>
<comment type="subcellular location">
    <subcellularLocation>
        <location evidence="2">Endomembrane system</location>
        <topology evidence="2">Peripheral membrane protein</topology>
    </subcellularLocation>
</comment>
<dbReference type="GO" id="GO:0012505">
    <property type="term" value="C:endomembrane system"/>
    <property type="evidence" value="ECO:0007669"/>
    <property type="project" value="UniProtKB-SubCell"/>
</dbReference>
<dbReference type="InterPro" id="IPR020546">
    <property type="entry name" value="ATP_synth_F1_dsu/esu_N"/>
</dbReference>
<gene>
    <name evidence="11" type="primary">atpC</name>
    <name evidence="11" type="ORF">PCLFYP37_01416</name>
</gene>
<evidence type="ECO:0000259" key="10">
    <source>
        <dbReference type="Pfam" id="PF02823"/>
    </source>
</evidence>
<keyword evidence="6" id="KW-0472">Membrane</keyword>
<dbReference type="InterPro" id="IPR001469">
    <property type="entry name" value="ATP_synth_F1_dsu/esu"/>
</dbReference>
<dbReference type="EMBL" id="CACRUT010000008">
    <property type="protein sequence ID" value="VYT89836.1"/>
    <property type="molecule type" value="Genomic_DNA"/>
</dbReference>
<evidence type="ECO:0000256" key="1">
    <source>
        <dbReference type="ARBA" id="ARBA00003543"/>
    </source>
</evidence>
<dbReference type="PANTHER" id="PTHR13822:SF10">
    <property type="entry name" value="ATP SYNTHASE EPSILON CHAIN, CHLOROPLASTIC"/>
    <property type="match status" value="1"/>
</dbReference>
<keyword evidence="4 9" id="KW-0813">Transport</keyword>
<dbReference type="Gene3D" id="2.60.15.10">
    <property type="entry name" value="F0F1 ATP synthase delta/epsilon subunit, N-terminal"/>
    <property type="match status" value="1"/>
</dbReference>
<dbReference type="NCBIfam" id="TIGR01216">
    <property type="entry name" value="ATP_synt_epsi"/>
    <property type="match status" value="1"/>
</dbReference>
<evidence type="ECO:0000256" key="6">
    <source>
        <dbReference type="ARBA" id="ARBA00023136"/>
    </source>
</evidence>
<dbReference type="GO" id="GO:0045259">
    <property type="term" value="C:proton-transporting ATP synthase complex"/>
    <property type="evidence" value="ECO:0007669"/>
    <property type="project" value="UniProtKB-KW"/>
</dbReference>
<dbReference type="CDD" id="cd12152">
    <property type="entry name" value="F1-ATPase_delta"/>
    <property type="match status" value="1"/>
</dbReference>
<evidence type="ECO:0000256" key="5">
    <source>
        <dbReference type="ARBA" id="ARBA00023065"/>
    </source>
</evidence>
<dbReference type="RefSeq" id="WP_412442257.1">
    <property type="nucleotide sequence ID" value="NZ_CACRUT010000008.1"/>
</dbReference>
<dbReference type="SUPFAM" id="SSF51344">
    <property type="entry name" value="Epsilon subunit of F1F0-ATP synthase N-terminal domain"/>
    <property type="match status" value="1"/>
</dbReference>
<sequence>MEEDKIHLLIVSPEKTLFEGQVKYVRLPGSAGQFAVFHNHAPLISSLDAGEVVYRSGKDKICLNISGGFVEVNDNTVSVCVTEATACPLSGPAT</sequence>
<keyword evidence="5 9" id="KW-0406">Ion transport</keyword>
<evidence type="ECO:0000256" key="3">
    <source>
        <dbReference type="ARBA" id="ARBA00005712"/>
    </source>
</evidence>
<evidence type="ECO:0000256" key="8">
    <source>
        <dbReference type="ARBA" id="ARBA00023310"/>
    </source>
</evidence>
<comment type="subunit">
    <text evidence="9">F-type ATPases have 2 components, CF(1) - the catalytic core - and CF(0) - the membrane proton channel. CF(1) has five subunits: alpha(3), beta(3), gamma(1), delta(1), epsilon(1). CF(0) has three main subunits: a, b and c.</text>
</comment>
<feature type="domain" description="ATP synthase F1 complex delta/epsilon subunit N-terminal" evidence="10">
    <location>
        <begin position="7"/>
        <end position="84"/>
    </location>
</feature>
<name>A0A6N3AJD0_9BACT</name>
<accession>A0A6N3AJD0</accession>
<comment type="similarity">
    <text evidence="3 9">Belongs to the ATPase epsilon chain family.</text>
</comment>
<comment type="function">
    <text evidence="1">Produces ATP from ADP in the presence of a proton gradient across the membrane.</text>
</comment>
<evidence type="ECO:0000256" key="7">
    <source>
        <dbReference type="ARBA" id="ARBA00023196"/>
    </source>
</evidence>